<feature type="chain" id="PRO_5002908205" description="Mid2 domain-containing protein" evidence="3">
    <location>
        <begin position="24"/>
        <end position="423"/>
    </location>
</feature>
<dbReference type="eggNOG" id="ENOG502SF4J">
    <property type="taxonomic scope" value="Eukaryota"/>
</dbReference>
<reference evidence="4 5" key="1">
    <citation type="journal article" date="2011" name="PLoS Genet.">
        <title>Comparative genomic analysis of human fungal pathogens causing paracoccidioidomycosis.</title>
        <authorList>
            <person name="Desjardins C.A."/>
            <person name="Champion M.D."/>
            <person name="Holder J.W."/>
            <person name="Muszewska A."/>
            <person name="Goldberg J."/>
            <person name="Bailao A.M."/>
            <person name="Brigido M.M."/>
            <person name="Ferreira M.E."/>
            <person name="Garcia A.M."/>
            <person name="Grynberg M."/>
            <person name="Gujja S."/>
            <person name="Heiman D.I."/>
            <person name="Henn M.R."/>
            <person name="Kodira C.D."/>
            <person name="Leon-Narvaez H."/>
            <person name="Longo L.V."/>
            <person name="Ma L.J."/>
            <person name="Malavazi I."/>
            <person name="Matsuo A.L."/>
            <person name="Morais F.V."/>
            <person name="Pereira M."/>
            <person name="Rodriguez-Brito S."/>
            <person name="Sakthikumar S."/>
            <person name="Salem-Izacc S.M."/>
            <person name="Sykes S.M."/>
            <person name="Teixeira M.M."/>
            <person name="Vallejo M.C."/>
            <person name="Walter M.E."/>
            <person name="Yandava C."/>
            <person name="Young S."/>
            <person name="Zeng Q."/>
            <person name="Zucker J."/>
            <person name="Felipe M.S."/>
            <person name="Goldman G.H."/>
            <person name="Haas B.J."/>
            <person name="McEwen J.G."/>
            <person name="Nino-Vega G."/>
            <person name="Puccia R."/>
            <person name="San-Blas G."/>
            <person name="Soares C.M."/>
            <person name="Birren B.W."/>
            <person name="Cuomo C.A."/>
        </authorList>
    </citation>
    <scope>NUCLEOTIDE SEQUENCE [LARGE SCALE GENOMIC DNA]</scope>
    <source>
        <strain evidence="4 5">Pb18</strain>
    </source>
</reference>
<accession>C1G2U5</accession>
<name>C1G2U5_PARBD</name>
<feature type="transmembrane region" description="Helical" evidence="2">
    <location>
        <begin position="233"/>
        <end position="256"/>
    </location>
</feature>
<dbReference type="OrthoDB" id="5338512at2759"/>
<evidence type="ECO:0000313" key="5">
    <source>
        <dbReference type="Proteomes" id="UP000001628"/>
    </source>
</evidence>
<dbReference type="VEuPathDB" id="FungiDB:PADG_01261"/>
<evidence type="ECO:0000256" key="3">
    <source>
        <dbReference type="SAM" id="SignalP"/>
    </source>
</evidence>
<dbReference type="GeneID" id="22580962"/>
<dbReference type="HOGENOM" id="CLU_035048_1_0_1"/>
<feature type="compositionally biased region" description="Gly residues" evidence="1">
    <location>
        <begin position="347"/>
        <end position="357"/>
    </location>
</feature>
<dbReference type="RefSeq" id="XP_010756843.1">
    <property type="nucleotide sequence ID" value="XM_010758541.1"/>
</dbReference>
<evidence type="ECO:0000313" key="4">
    <source>
        <dbReference type="EMBL" id="EEH45111.2"/>
    </source>
</evidence>
<keyword evidence="3" id="KW-0732">Signal</keyword>
<feature type="signal peptide" evidence="3">
    <location>
        <begin position="1"/>
        <end position="23"/>
    </location>
</feature>
<evidence type="ECO:0000256" key="2">
    <source>
        <dbReference type="SAM" id="Phobius"/>
    </source>
</evidence>
<dbReference type="STRING" id="502780.C1G2U5"/>
<keyword evidence="2" id="KW-0472">Membrane</keyword>
<dbReference type="InParanoid" id="C1G2U5"/>
<evidence type="ECO:0000256" key="1">
    <source>
        <dbReference type="SAM" id="MobiDB-lite"/>
    </source>
</evidence>
<dbReference type="AlphaFoldDB" id="C1G2U5"/>
<dbReference type="OMA" id="SCCPFGY"/>
<organism evidence="4 5">
    <name type="scientific">Paracoccidioides brasiliensis (strain Pb18)</name>
    <dbReference type="NCBI Taxonomy" id="502780"/>
    <lineage>
        <taxon>Eukaryota</taxon>
        <taxon>Fungi</taxon>
        <taxon>Dikarya</taxon>
        <taxon>Ascomycota</taxon>
        <taxon>Pezizomycotina</taxon>
        <taxon>Eurotiomycetes</taxon>
        <taxon>Eurotiomycetidae</taxon>
        <taxon>Onygenales</taxon>
        <taxon>Ajellomycetaceae</taxon>
        <taxon>Paracoccidioides</taxon>
    </lineage>
</organism>
<keyword evidence="5" id="KW-1185">Reference proteome</keyword>
<feature type="region of interest" description="Disordered" evidence="1">
    <location>
        <begin position="149"/>
        <end position="184"/>
    </location>
</feature>
<gene>
    <name evidence="4" type="ORF">PADG_01261</name>
</gene>
<feature type="compositionally biased region" description="Low complexity" evidence="1">
    <location>
        <begin position="150"/>
        <end position="184"/>
    </location>
</feature>
<keyword evidence="2" id="KW-1133">Transmembrane helix</keyword>
<keyword evidence="2" id="KW-0812">Transmembrane</keyword>
<dbReference type="EMBL" id="KN275958">
    <property type="protein sequence ID" value="EEH45111.2"/>
    <property type="molecule type" value="Genomic_DNA"/>
</dbReference>
<dbReference type="Proteomes" id="UP000001628">
    <property type="component" value="Unassembled WGS sequence"/>
</dbReference>
<proteinExistence type="predicted"/>
<sequence length="423" mass="45055">MTILRSLVLLLTTILSLQAPLSAVPLTVALGGLQRGTGLCSEGHSPCEDPKAPSNFCCPEGTVCITLNNSTSMICCPLGQSCYRMNQKPCNTQTPENPNSPARTTTLNSESWKCGGQCCPPGTQCLSDRLGGFYCQVIYPELAFPPFPVTTTTSQPGPTSPTLTQSGTASHSATPASSNTTANSTSTTQASYIILHSSYLPTLKPTSPTKAFPNMNEAHPSSISNEPKYPGRAVAVGLVPGLVAGILIAMIAIFFYRHRQETRSASSLIQKFGYFRESFDKGEVSISDPIPCAAHDSIRTDFLRRPGELDNEEHSRSTFQRTSARVRSVFGSLPTAEDIATMPPPNKGGGGFSGGGGCEPSAEGIKVFSPAHLSHSGVWAYPSVANGRPQTTFSEMMERVGFQSKSGSPYFSVTKTPPLPQFR</sequence>
<feature type="region of interest" description="Disordered" evidence="1">
    <location>
        <begin position="336"/>
        <end position="357"/>
    </location>
</feature>
<evidence type="ECO:0008006" key="6">
    <source>
        <dbReference type="Google" id="ProtNLM"/>
    </source>
</evidence>
<protein>
    <recommendedName>
        <fullName evidence="6">Mid2 domain-containing protein</fullName>
    </recommendedName>
</protein>
<dbReference type="KEGG" id="pbn:PADG_01261"/>